<evidence type="ECO:0000313" key="2">
    <source>
        <dbReference type="EMBL" id="GID70105.1"/>
    </source>
</evidence>
<accession>A0A919IXX2</accession>
<dbReference type="Proteomes" id="UP000619479">
    <property type="component" value="Unassembled WGS sequence"/>
</dbReference>
<evidence type="ECO:0000313" key="3">
    <source>
        <dbReference type="Proteomes" id="UP000619479"/>
    </source>
</evidence>
<gene>
    <name evidence="2" type="ORF">Acy02nite_79860</name>
</gene>
<feature type="region of interest" description="Disordered" evidence="1">
    <location>
        <begin position="1"/>
        <end position="20"/>
    </location>
</feature>
<evidence type="ECO:0000256" key="1">
    <source>
        <dbReference type="SAM" id="MobiDB-lite"/>
    </source>
</evidence>
<feature type="compositionally biased region" description="Polar residues" evidence="1">
    <location>
        <begin position="1"/>
        <end position="11"/>
    </location>
</feature>
<reference evidence="2" key="1">
    <citation type="submission" date="2021-01" db="EMBL/GenBank/DDBJ databases">
        <title>Whole genome shotgun sequence of Actinoplanes cyaneus NBRC 14990.</title>
        <authorList>
            <person name="Komaki H."/>
            <person name="Tamura T."/>
        </authorList>
    </citation>
    <scope>NUCLEOTIDE SEQUENCE</scope>
    <source>
        <strain evidence="2">NBRC 14990</strain>
    </source>
</reference>
<name>A0A919IXX2_9ACTN</name>
<feature type="compositionally biased region" description="Basic residues" evidence="1">
    <location>
        <begin position="59"/>
        <end position="68"/>
    </location>
</feature>
<protein>
    <submittedName>
        <fullName evidence="2">Uncharacterized protein</fullName>
    </submittedName>
</protein>
<organism evidence="2 3">
    <name type="scientific">Actinoplanes cyaneus</name>
    <dbReference type="NCBI Taxonomy" id="52696"/>
    <lineage>
        <taxon>Bacteria</taxon>
        <taxon>Bacillati</taxon>
        <taxon>Actinomycetota</taxon>
        <taxon>Actinomycetes</taxon>
        <taxon>Micromonosporales</taxon>
        <taxon>Micromonosporaceae</taxon>
        <taxon>Actinoplanes</taxon>
    </lineage>
</organism>
<keyword evidence="3" id="KW-1185">Reference proteome</keyword>
<comment type="caution">
    <text evidence="2">The sequence shown here is derived from an EMBL/GenBank/DDBJ whole genome shotgun (WGS) entry which is preliminary data.</text>
</comment>
<dbReference type="EMBL" id="BOMH01000071">
    <property type="protein sequence ID" value="GID70105.1"/>
    <property type="molecule type" value="Genomic_DNA"/>
</dbReference>
<proteinExistence type="predicted"/>
<sequence>MTTISTASHASVSRPLSGLSRFRSPVATAGGVTPFLAPAGADDLSPVLPTSDRGEQAMHRLRHPFTSR</sequence>
<dbReference type="AlphaFoldDB" id="A0A919IXX2"/>
<feature type="region of interest" description="Disordered" evidence="1">
    <location>
        <begin position="30"/>
        <end position="68"/>
    </location>
</feature>